<keyword evidence="2" id="KW-1185">Reference proteome</keyword>
<evidence type="ECO:0000313" key="1">
    <source>
        <dbReference type="EMBL" id="KAF2432099.1"/>
    </source>
</evidence>
<evidence type="ECO:0000313" key="2">
    <source>
        <dbReference type="Proteomes" id="UP000800235"/>
    </source>
</evidence>
<dbReference type="Proteomes" id="UP000800235">
    <property type="component" value="Unassembled WGS sequence"/>
</dbReference>
<protein>
    <submittedName>
        <fullName evidence="1">Uncharacterized protein</fullName>
    </submittedName>
</protein>
<dbReference type="EMBL" id="MU007028">
    <property type="protein sequence ID" value="KAF2432099.1"/>
    <property type="molecule type" value="Genomic_DNA"/>
</dbReference>
<reference evidence="1" key="1">
    <citation type="journal article" date="2020" name="Stud. Mycol.">
        <title>101 Dothideomycetes genomes: a test case for predicting lifestyles and emergence of pathogens.</title>
        <authorList>
            <person name="Haridas S."/>
            <person name="Albert R."/>
            <person name="Binder M."/>
            <person name="Bloem J."/>
            <person name="Labutti K."/>
            <person name="Salamov A."/>
            <person name="Andreopoulos B."/>
            <person name="Baker S."/>
            <person name="Barry K."/>
            <person name="Bills G."/>
            <person name="Bluhm B."/>
            <person name="Cannon C."/>
            <person name="Castanera R."/>
            <person name="Culley D."/>
            <person name="Daum C."/>
            <person name="Ezra D."/>
            <person name="Gonzalez J."/>
            <person name="Henrissat B."/>
            <person name="Kuo A."/>
            <person name="Liang C."/>
            <person name="Lipzen A."/>
            <person name="Lutzoni F."/>
            <person name="Magnuson J."/>
            <person name="Mondo S."/>
            <person name="Nolan M."/>
            <person name="Ohm R."/>
            <person name="Pangilinan J."/>
            <person name="Park H.-J."/>
            <person name="Ramirez L."/>
            <person name="Alfaro M."/>
            <person name="Sun H."/>
            <person name="Tritt A."/>
            <person name="Yoshinaga Y."/>
            <person name="Zwiers L.-H."/>
            <person name="Turgeon B."/>
            <person name="Goodwin S."/>
            <person name="Spatafora J."/>
            <person name="Crous P."/>
            <person name="Grigoriev I."/>
        </authorList>
    </citation>
    <scope>NUCLEOTIDE SEQUENCE</scope>
    <source>
        <strain evidence="1">CBS 130266</strain>
    </source>
</reference>
<name>A0A9P4NTV4_9PEZI</name>
<proteinExistence type="predicted"/>
<dbReference type="AlphaFoldDB" id="A0A9P4NTV4"/>
<organism evidence="1 2">
    <name type="scientific">Tothia fuscella</name>
    <dbReference type="NCBI Taxonomy" id="1048955"/>
    <lineage>
        <taxon>Eukaryota</taxon>
        <taxon>Fungi</taxon>
        <taxon>Dikarya</taxon>
        <taxon>Ascomycota</taxon>
        <taxon>Pezizomycotina</taxon>
        <taxon>Dothideomycetes</taxon>
        <taxon>Pleosporomycetidae</taxon>
        <taxon>Venturiales</taxon>
        <taxon>Cylindrosympodiaceae</taxon>
        <taxon>Tothia</taxon>
    </lineage>
</organism>
<gene>
    <name evidence="1" type="ORF">EJ08DRAFT_659444</name>
</gene>
<accession>A0A9P4NTV4</accession>
<sequence length="279" mass="30354">MLKPDGHFAESNADEVSFPEDSPAAFEIIVRIIHGQFASLPDSLDHTTLVGLAPLTDKYDLLETVRPFIPTFTSSVTRSWPRPEETLFTAWTFGLQNLYIASLQTITDHGRIKANDILCSADQKLDTCFLSGTTKDLIIVAIRKKRQELLSIGSGIIRRVQATNWSPCQIAKSPGKASARKSFATLIAGSLALGLSSVGISLGSVSDNFEEKTVGEIAILLEYEVDVSPHNLGHTACVDNLGFGKLIADVEGQAITLSEDQDAHFINFHQKTSLKRKGS</sequence>
<comment type="caution">
    <text evidence="1">The sequence shown here is derived from an EMBL/GenBank/DDBJ whole genome shotgun (WGS) entry which is preliminary data.</text>
</comment>
<dbReference type="OrthoDB" id="3944762at2759"/>